<accession>A0A0F4GSN1</accession>
<keyword evidence="1" id="KW-0833">Ubl conjugation pathway</keyword>
<evidence type="ECO:0000259" key="3">
    <source>
        <dbReference type="Pfam" id="PF12937"/>
    </source>
</evidence>
<evidence type="ECO:0000259" key="4">
    <source>
        <dbReference type="Pfam" id="PF25372"/>
    </source>
</evidence>
<protein>
    <submittedName>
        <fullName evidence="5">Uncharacterized protein</fullName>
    </submittedName>
</protein>
<feature type="domain" description="F-box" evidence="3">
    <location>
        <begin position="73"/>
        <end position="116"/>
    </location>
</feature>
<sequence length="694" mass="75716">MSRSRHLLRRSSSSSSSSSSTSPERGPDDDNDSFMIQANDSQSSLGADMSADLSYDAAMRREYEERCRVSPVHRLPAELLISIFSRLTSTRDLQNCLLVSKEWARNSVGLLWHRPAMSKWDSIHSVMQSIRQSNKFFAYQDLVKRLNMSTLAGQVSDGTLMGMSECKRIERLTLTNCCKLTDLSLQPLVDGNRSLLALDVTGLDQLTDKTMMAVADNCLRLQGLNVTGCKKLTDASIVAIARNCRHLKRLKFNNCAQLTDASIMTVAAHSTHLLEIDLYGLQNLESPSVAALLSSCGHLREMRLAHCSRITDAAFLDIPSNPEGRRSFDALRILDLTDCSELGDKGVEKIVQSCPRLRNLILAKCRQITDRAVMAITKLGKNLHYIHLGHCARITDLSVEALAKSCNRIRYIDLACCSSLTDHSVMKLAGLPKLKRIGLVKCAGITDRSIYSLAIGEVKNGRKVNGVNVLERVHLSYCTLLTLDGIHVLLNNCPKLTHLSLTGVQAFLRDELLAFCREAPPEFNEHQRDVFCVFSGNGVARLRDFLNEQKHHAANSGSVTSSVVDDSDMIDADMDDQNPDSDGSNTPVVNVDVHGNGQYPPGGTPVIPGPSSNIPLPPVPPMHHGADDHGLGFSTLSQSAPATTGGIMWADDNPLIVHSNPAHHVTGMLGATILDEGDGDVDDTFGEGSDTMGD</sequence>
<dbReference type="SMART" id="SM00367">
    <property type="entry name" value="LRR_CC"/>
    <property type="match status" value="12"/>
</dbReference>
<dbReference type="Pfam" id="PF25372">
    <property type="entry name" value="DUF7885"/>
    <property type="match status" value="1"/>
</dbReference>
<organism evidence="5 6">
    <name type="scientific">Zymoseptoria brevis</name>
    <dbReference type="NCBI Taxonomy" id="1047168"/>
    <lineage>
        <taxon>Eukaryota</taxon>
        <taxon>Fungi</taxon>
        <taxon>Dikarya</taxon>
        <taxon>Ascomycota</taxon>
        <taxon>Pezizomycotina</taxon>
        <taxon>Dothideomycetes</taxon>
        <taxon>Dothideomycetidae</taxon>
        <taxon>Mycosphaerellales</taxon>
        <taxon>Mycosphaerellaceae</taxon>
        <taxon>Zymoseptoria</taxon>
    </lineage>
</organism>
<dbReference type="AlphaFoldDB" id="A0A0F4GSN1"/>
<dbReference type="InterPro" id="IPR057207">
    <property type="entry name" value="FBXL15_LRR"/>
</dbReference>
<comment type="caution">
    <text evidence="5">The sequence shown here is derived from an EMBL/GenBank/DDBJ whole genome shotgun (WGS) entry which is preliminary data.</text>
</comment>
<proteinExistence type="predicted"/>
<dbReference type="SUPFAM" id="SSF52047">
    <property type="entry name" value="RNI-like"/>
    <property type="match status" value="1"/>
</dbReference>
<reference evidence="5 6" key="1">
    <citation type="submission" date="2015-03" db="EMBL/GenBank/DDBJ databases">
        <title>RNA-seq based gene annotation and comparative genomics of four Zymoseptoria species reveal species-specific pathogenicity related genes and transposable element activity.</title>
        <authorList>
            <person name="Grandaubert J."/>
            <person name="Bhattacharyya A."/>
            <person name="Stukenbrock E.H."/>
        </authorList>
    </citation>
    <scope>NUCLEOTIDE SEQUENCE [LARGE SCALE GENOMIC DNA]</scope>
    <source>
        <strain evidence="5 6">Zb18110</strain>
    </source>
</reference>
<evidence type="ECO:0000313" key="6">
    <source>
        <dbReference type="Proteomes" id="UP000033647"/>
    </source>
</evidence>
<dbReference type="GO" id="GO:0005737">
    <property type="term" value="C:cytoplasm"/>
    <property type="evidence" value="ECO:0007669"/>
    <property type="project" value="TreeGrafter"/>
</dbReference>
<dbReference type="PANTHER" id="PTHR13382">
    <property type="entry name" value="MITOCHONDRIAL ATP SYNTHASE COUPLING FACTOR B"/>
    <property type="match status" value="1"/>
</dbReference>
<dbReference type="PANTHER" id="PTHR13382:SF67">
    <property type="entry name" value="SCF E3 UBIQUITIN LIGASE COMPLEX F-BOX PROTEIN POF2"/>
    <property type="match status" value="1"/>
</dbReference>
<dbReference type="EMBL" id="LAFY01000321">
    <property type="protein sequence ID" value="KJY00435.1"/>
    <property type="molecule type" value="Genomic_DNA"/>
</dbReference>
<evidence type="ECO:0000256" key="1">
    <source>
        <dbReference type="ARBA" id="ARBA00022786"/>
    </source>
</evidence>
<dbReference type="Pfam" id="PF12937">
    <property type="entry name" value="F-box-like"/>
    <property type="match status" value="1"/>
</dbReference>
<dbReference type="InterPro" id="IPR006553">
    <property type="entry name" value="Leu-rich_rpt_Cys-con_subtyp"/>
</dbReference>
<dbReference type="InterPro" id="IPR036047">
    <property type="entry name" value="F-box-like_dom_sf"/>
</dbReference>
<evidence type="ECO:0000256" key="2">
    <source>
        <dbReference type="SAM" id="MobiDB-lite"/>
    </source>
</evidence>
<feature type="domain" description="F-box/LRR-repeat protein 15-like leucin rich repeat" evidence="4">
    <location>
        <begin position="204"/>
        <end position="429"/>
    </location>
</feature>
<dbReference type="STRING" id="1047168.A0A0F4GSN1"/>
<dbReference type="Proteomes" id="UP000033647">
    <property type="component" value="Unassembled WGS sequence"/>
</dbReference>
<feature type="region of interest" description="Disordered" evidence="2">
    <location>
        <begin position="1"/>
        <end position="47"/>
    </location>
</feature>
<dbReference type="InterPro" id="IPR032675">
    <property type="entry name" value="LRR_dom_sf"/>
</dbReference>
<feature type="compositionally biased region" description="Low complexity" evidence="2">
    <location>
        <begin position="10"/>
        <end position="22"/>
    </location>
</feature>
<feature type="compositionally biased region" description="Acidic residues" evidence="2">
    <location>
        <begin position="569"/>
        <end position="579"/>
    </location>
</feature>
<evidence type="ECO:0000313" key="5">
    <source>
        <dbReference type="EMBL" id="KJY00435.1"/>
    </source>
</evidence>
<keyword evidence="6" id="KW-1185">Reference proteome</keyword>
<dbReference type="Gene3D" id="3.80.10.10">
    <property type="entry name" value="Ribonuclease Inhibitor"/>
    <property type="match status" value="3"/>
</dbReference>
<feature type="region of interest" description="Disordered" evidence="2">
    <location>
        <begin position="569"/>
        <end position="590"/>
    </location>
</feature>
<gene>
    <name evidence="5" type="ORF">TI39_contig329g00033</name>
</gene>
<dbReference type="SUPFAM" id="SSF81383">
    <property type="entry name" value="F-box domain"/>
    <property type="match status" value="1"/>
</dbReference>
<feature type="compositionally biased region" description="Polar residues" evidence="2">
    <location>
        <begin position="34"/>
        <end position="45"/>
    </location>
</feature>
<dbReference type="InterPro" id="IPR001810">
    <property type="entry name" value="F-box_dom"/>
</dbReference>
<dbReference type="InterPro" id="IPR050648">
    <property type="entry name" value="F-box_LRR-repeat"/>
</dbReference>
<dbReference type="OrthoDB" id="10257471at2759"/>
<name>A0A0F4GSN1_9PEZI</name>